<evidence type="ECO:0000256" key="4">
    <source>
        <dbReference type="PIRSR" id="PIRSR001112-1"/>
    </source>
</evidence>
<evidence type="ECO:0000256" key="2">
    <source>
        <dbReference type="ARBA" id="ARBA00022797"/>
    </source>
</evidence>
<dbReference type="SUPFAM" id="SSF53474">
    <property type="entry name" value="alpha/beta-Hydrolases"/>
    <property type="match status" value="1"/>
</dbReference>
<dbReference type="Proteomes" id="UP000799444">
    <property type="component" value="Unassembled WGS sequence"/>
</dbReference>
<dbReference type="EMBL" id="ML996102">
    <property type="protein sequence ID" value="KAF2739933.1"/>
    <property type="molecule type" value="Genomic_DNA"/>
</dbReference>
<keyword evidence="2" id="KW-0058">Aromatic hydrocarbons catabolism</keyword>
<feature type="active site" description="Proton acceptor" evidence="4">
    <location>
        <position position="376"/>
    </location>
</feature>
<dbReference type="AlphaFoldDB" id="A0A9P4V829"/>
<evidence type="ECO:0000256" key="3">
    <source>
        <dbReference type="ARBA" id="ARBA00022801"/>
    </source>
</evidence>
<dbReference type="Gene3D" id="3.40.50.1820">
    <property type="entry name" value="alpha/beta hydrolase"/>
    <property type="match status" value="1"/>
</dbReference>
<comment type="caution">
    <text evidence="6">The sequence shown here is derived from an EMBL/GenBank/DDBJ whole genome shotgun (WGS) entry which is preliminary data.</text>
</comment>
<evidence type="ECO:0000313" key="6">
    <source>
        <dbReference type="EMBL" id="KAF2739933.1"/>
    </source>
</evidence>
<sequence length="410" mass="45818">MSAPTPYTISVPDERIEKLKRKLAVAEFPDELDAADQWSYGAPLADVQRLAKHWSNGFDWRKAEAKLNELPNYKTKIAVEGFDDIDMHFVWQKSENPNAIPLLFVHGWPGSFIEVTKILPLLSSSPTSGGPSFHIIAPSLPNFGFSSRIRTPGFALTQYARALHTLMLSLNYPHYVTQGGDWGFYITRAIGALYPHHCLASHINMIRASAPSWLSHPFLALRHAVTPYTAAEKAGLERTRWFTEDAQAYRQLQGTRPQTLAYAFADSPTALLAWIYEKLHDWTDGYAWTDDEVLTWVSIYWLGTAGPNAHVRIYYEATHNPTEVIPGKDSPASGWVPGVKLGLARFPREIAVVPRVWGWTLAGPVVYESEYDKGGHFAAWERPDAIVKDLGKMFGKGGPCYGIVEGKSGY</sequence>
<keyword evidence="7" id="KW-1185">Reference proteome</keyword>
<dbReference type="PRINTS" id="PR00412">
    <property type="entry name" value="EPOXHYDRLASE"/>
</dbReference>
<reference evidence="6" key="1">
    <citation type="journal article" date="2020" name="Stud. Mycol.">
        <title>101 Dothideomycetes genomes: a test case for predicting lifestyles and emergence of pathogens.</title>
        <authorList>
            <person name="Haridas S."/>
            <person name="Albert R."/>
            <person name="Binder M."/>
            <person name="Bloem J."/>
            <person name="Labutti K."/>
            <person name="Salamov A."/>
            <person name="Andreopoulos B."/>
            <person name="Baker S."/>
            <person name="Barry K."/>
            <person name="Bills G."/>
            <person name="Bluhm B."/>
            <person name="Cannon C."/>
            <person name="Castanera R."/>
            <person name="Culley D."/>
            <person name="Daum C."/>
            <person name="Ezra D."/>
            <person name="Gonzalez J."/>
            <person name="Henrissat B."/>
            <person name="Kuo A."/>
            <person name="Liang C."/>
            <person name="Lipzen A."/>
            <person name="Lutzoni F."/>
            <person name="Magnuson J."/>
            <person name="Mondo S."/>
            <person name="Nolan M."/>
            <person name="Ohm R."/>
            <person name="Pangilinan J."/>
            <person name="Park H.-J."/>
            <person name="Ramirez L."/>
            <person name="Alfaro M."/>
            <person name="Sun H."/>
            <person name="Tritt A."/>
            <person name="Yoshinaga Y."/>
            <person name="Zwiers L.-H."/>
            <person name="Turgeon B."/>
            <person name="Goodwin S."/>
            <person name="Spatafora J."/>
            <person name="Crous P."/>
            <person name="Grigoriev I."/>
        </authorList>
    </citation>
    <scope>NUCLEOTIDE SEQUENCE</scope>
    <source>
        <strain evidence="6">CBS 125425</strain>
    </source>
</reference>
<keyword evidence="3" id="KW-0378">Hydrolase</keyword>
<dbReference type="GO" id="GO:0097176">
    <property type="term" value="P:epoxide metabolic process"/>
    <property type="evidence" value="ECO:0007669"/>
    <property type="project" value="TreeGrafter"/>
</dbReference>
<comment type="similarity">
    <text evidence="1">Belongs to the peptidase S33 family.</text>
</comment>
<accession>A0A9P4V829</accession>
<evidence type="ECO:0000313" key="7">
    <source>
        <dbReference type="Proteomes" id="UP000799444"/>
    </source>
</evidence>
<name>A0A9P4V829_9PLEO</name>
<feature type="active site" description="Proton donor" evidence="4">
    <location>
        <position position="314"/>
    </location>
</feature>
<feature type="domain" description="Epoxide hydrolase N-terminal" evidence="5">
    <location>
        <begin position="5"/>
        <end position="115"/>
    </location>
</feature>
<dbReference type="PIRSF" id="PIRSF001112">
    <property type="entry name" value="Epoxide_hydrolase"/>
    <property type="match status" value="1"/>
</dbReference>
<dbReference type="InterPro" id="IPR029058">
    <property type="entry name" value="AB_hydrolase_fold"/>
</dbReference>
<dbReference type="PANTHER" id="PTHR21661:SF35">
    <property type="entry name" value="EPOXIDE HYDROLASE"/>
    <property type="match status" value="1"/>
</dbReference>
<dbReference type="OrthoDB" id="7130006at2759"/>
<feature type="active site" description="Nucleophile" evidence="4">
    <location>
        <position position="181"/>
    </location>
</feature>
<dbReference type="InterPro" id="IPR000639">
    <property type="entry name" value="Epox_hydrolase-like"/>
</dbReference>
<gene>
    <name evidence="6" type="ORF">EJ04DRAFT_425652</name>
</gene>
<organism evidence="6 7">
    <name type="scientific">Polyplosphaeria fusca</name>
    <dbReference type="NCBI Taxonomy" id="682080"/>
    <lineage>
        <taxon>Eukaryota</taxon>
        <taxon>Fungi</taxon>
        <taxon>Dikarya</taxon>
        <taxon>Ascomycota</taxon>
        <taxon>Pezizomycotina</taxon>
        <taxon>Dothideomycetes</taxon>
        <taxon>Pleosporomycetidae</taxon>
        <taxon>Pleosporales</taxon>
        <taxon>Tetraplosphaeriaceae</taxon>
        <taxon>Polyplosphaeria</taxon>
    </lineage>
</organism>
<dbReference type="GO" id="GO:0004301">
    <property type="term" value="F:epoxide hydrolase activity"/>
    <property type="evidence" value="ECO:0007669"/>
    <property type="project" value="TreeGrafter"/>
</dbReference>
<dbReference type="PANTHER" id="PTHR21661">
    <property type="entry name" value="EPOXIDE HYDROLASE 1-RELATED"/>
    <property type="match status" value="1"/>
</dbReference>
<evidence type="ECO:0000259" key="5">
    <source>
        <dbReference type="Pfam" id="PF06441"/>
    </source>
</evidence>
<dbReference type="Pfam" id="PF06441">
    <property type="entry name" value="EHN"/>
    <property type="match status" value="1"/>
</dbReference>
<evidence type="ECO:0000256" key="1">
    <source>
        <dbReference type="ARBA" id="ARBA00010088"/>
    </source>
</evidence>
<dbReference type="InterPro" id="IPR010497">
    <property type="entry name" value="Epoxide_hydro_N"/>
</dbReference>
<proteinExistence type="inferred from homology"/>
<protein>
    <submittedName>
        <fullName evidence="6">Alpha/beta-hydrolase</fullName>
    </submittedName>
</protein>
<dbReference type="InterPro" id="IPR016292">
    <property type="entry name" value="Epoxide_hydrolase"/>
</dbReference>